<gene>
    <name evidence="4" type="ORF">CALMAC_LOCUS11825</name>
</gene>
<dbReference type="PROSITE" id="PS50835">
    <property type="entry name" value="IG_LIKE"/>
    <property type="match status" value="1"/>
</dbReference>
<evidence type="ECO:0000256" key="2">
    <source>
        <dbReference type="SAM" id="Phobius"/>
    </source>
</evidence>
<keyword evidence="5" id="KW-1185">Reference proteome</keyword>
<dbReference type="PANTHER" id="PTHR10075:SF101">
    <property type="entry name" value="ZWEI IG DOMAIN PROTEIN ZIG-3"/>
    <property type="match status" value="1"/>
</dbReference>
<keyword evidence="2" id="KW-1133">Transmembrane helix</keyword>
<reference evidence="4 5" key="1">
    <citation type="submission" date="2019-01" db="EMBL/GenBank/DDBJ databases">
        <authorList>
            <person name="Sayadi A."/>
        </authorList>
    </citation>
    <scope>NUCLEOTIDE SEQUENCE [LARGE SCALE GENOMIC DNA]</scope>
</reference>
<dbReference type="InterPro" id="IPR003598">
    <property type="entry name" value="Ig_sub2"/>
</dbReference>
<dbReference type="OrthoDB" id="2413561at2759"/>
<feature type="transmembrane region" description="Helical" evidence="2">
    <location>
        <begin position="81"/>
        <end position="98"/>
    </location>
</feature>
<organism evidence="4 5">
    <name type="scientific">Callosobruchus maculatus</name>
    <name type="common">Southern cowpea weevil</name>
    <name type="synonym">Pulse bruchid</name>
    <dbReference type="NCBI Taxonomy" id="64391"/>
    <lineage>
        <taxon>Eukaryota</taxon>
        <taxon>Metazoa</taxon>
        <taxon>Ecdysozoa</taxon>
        <taxon>Arthropoda</taxon>
        <taxon>Hexapoda</taxon>
        <taxon>Insecta</taxon>
        <taxon>Pterygota</taxon>
        <taxon>Neoptera</taxon>
        <taxon>Endopterygota</taxon>
        <taxon>Coleoptera</taxon>
        <taxon>Polyphaga</taxon>
        <taxon>Cucujiformia</taxon>
        <taxon>Chrysomeloidea</taxon>
        <taxon>Chrysomelidae</taxon>
        <taxon>Bruchinae</taxon>
        <taxon>Bruchini</taxon>
        <taxon>Callosobruchus</taxon>
    </lineage>
</organism>
<dbReference type="GO" id="GO:0030424">
    <property type="term" value="C:axon"/>
    <property type="evidence" value="ECO:0007669"/>
    <property type="project" value="TreeGrafter"/>
</dbReference>
<dbReference type="GO" id="GO:0007156">
    <property type="term" value="P:homophilic cell adhesion via plasma membrane adhesion molecules"/>
    <property type="evidence" value="ECO:0007669"/>
    <property type="project" value="TreeGrafter"/>
</dbReference>
<keyword evidence="2" id="KW-0472">Membrane</keyword>
<dbReference type="InterPro" id="IPR007110">
    <property type="entry name" value="Ig-like_dom"/>
</dbReference>
<evidence type="ECO:0000259" key="3">
    <source>
        <dbReference type="PROSITE" id="PS50835"/>
    </source>
</evidence>
<evidence type="ECO:0000256" key="1">
    <source>
        <dbReference type="ARBA" id="ARBA00023319"/>
    </source>
</evidence>
<dbReference type="GO" id="GO:0070593">
    <property type="term" value="P:dendrite self-avoidance"/>
    <property type="evidence" value="ECO:0007669"/>
    <property type="project" value="TreeGrafter"/>
</dbReference>
<accession>A0A653CTV2</accession>
<protein>
    <recommendedName>
        <fullName evidence="3">Ig-like domain-containing protein</fullName>
    </recommendedName>
</protein>
<dbReference type="InterPro" id="IPR013783">
    <property type="entry name" value="Ig-like_fold"/>
</dbReference>
<dbReference type="SMART" id="SM00409">
    <property type="entry name" value="IG"/>
    <property type="match status" value="1"/>
</dbReference>
<proteinExistence type="predicted"/>
<dbReference type="InterPro" id="IPR003599">
    <property type="entry name" value="Ig_sub"/>
</dbReference>
<feature type="non-terminal residue" evidence="4">
    <location>
        <position position="1"/>
    </location>
</feature>
<dbReference type="EMBL" id="CAACVG010008875">
    <property type="protein sequence ID" value="VEN51318.1"/>
    <property type="molecule type" value="Genomic_DNA"/>
</dbReference>
<dbReference type="SMART" id="SM00408">
    <property type="entry name" value="IGc2"/>
    <property type="match status" value="1"/>
</dbReference>
<dbReference type="GO" id="GO:0007411">
    <property type="term" value="P:axon guidance"/>
    <property type="evidence" value="ECO:0007669"/>
    <property type="project" value="TreeGrafter"/>
</dbReference>
<dbReference type="Proteomes" id="UP000410492">
    <property type="component" value="Unassembled WGS sequence"/>
</dbReference>
<sequence>NLCVRRHRRQPASAFDASLSGSSAKAIVPFCTVAARLPLFTYRLPLFTRYPFHVKCDRNHLGLFGFDCYCDFRGLSRIGKMMLRGILVPVFLLLLVVTECAVQAKEDAFFTKSPKDVDVVLGQAVTLPCEVTPNIGITYYWELNGSKISDTTRRYQQGGDLHITRVDRERDAGQFRCVAEKAGGGMPPIISSPATINIQC</sequence>
<evidence type="ECO:0000313" key="4">
    <source>
        <dbReference type="EMBL" id="VEN51318.1"/>
    </source>
</evidence>
<keyword evidence="2" id="KW-0812">Transmembrane</keyword>
<name>A0A653CTV2_CALMS</name>
<dbReference type="CDD" id="cd00096">
    <property type="entry name" value="Ig"/>
    <property type="match status" value="1"/>
</dbReference>
<keyword evidence="1" id="KW-0393">Immunoglobulin domain</keyword>
<evidence type="ECO:0000313" key="5">
    <source>
        <dbReference type="Proteomes" id="UP000410492"/>
    </source>
</evidence>
<feature type="domain" description="Ig-like" evidence="3">
    <location>
        <begin position="89"/>
        <end position="197"/>
    </location>
</feature>
<dbReference type="GO" id="GO:0005886">
    <property type="term" value="C:plasma membrane"/>
    <property type="evidence" value="ECO:0007669"/>
    <property type="project" value="TreeGrafter"/>
</dbReference>
<dbReference type="InterPro" id="IPR036179">
    <property type="entry name" value="Ig-like_dom_sf"/>
</dbReference>
<dbReference type="SUPFAM" id="SSF48726">
    <property type="entry name" value="Immunoglobulin"/>
    <property type="match status" value="1"/>
</dbReference>
<dbReference type="PANTHER" id="PTHR10075">
    <property type="entry name" value="BASIGIN RELATED"/>
    <property type="match status" value="1"/>
</dbReference>
<dbReference type="AlphaFoldDB" id="A0A653CTV2"/>
<dbReference type="Pfam" id="PF13927">
    <property type="entry name" value="Ig_3"/>
    <property type="match status" value="1"/>
</dbReference>
<dbReference type="Gene3D" id="2.60.40.10">
    <property type="entry name" value="Immunoglobulins"/>
    <property type="match status" value="1"/>
</dbReference>
<dbReference type="GO" id="GO:0098632">
    <property type="term" value="F:cell-cell adhesion mediator activity"/>
    <property type="evidence" value="ECO:0007669"/>
    <property type="project" value="TreeGrafter"/>
</dbReference>